<keyword evidence="1" id="KW-0805">Transcription regulation</keyword>
<dbReference type="GO" id="GO:0016740">
    <property type="term" value="F:transferase activity"/>
    <property type="evidence" value="ECO:0007669"/>
    <property type="project" value="UniProtKB-KW"/>
</dbReference>
<feature type="domain" description="HTH deoR-type" evidence="4">
    <location>
        <begin position="3"/>
        <end position="58"/>
    </location>
</feature>
<dbReference type="SUPFAM" id="SSF100950">
    <property type="entry name" value="NagB/RpiA/CoA transferase-like"/>
    <property type="match status" value="1"/>
</dbReference>
<dbReference type="Pfam" id="PF08220">
    <property type="entry name" value="HTH_DeoR"/>
    <property type="match status" value="1"/>
</dbReference>
<keyword evidence="5" id="KW-0808">Transferase</keyword>
<organism evidence="5 7">
    <name type="scientific">Eisenbergiella tayi</name>
    <dbReference type="NCBI Taxonomy" id="1432052"/>
    <lineage>
        <taxon>Bacteria</taxon>
        <taxon>Bacillati</taxon>
        <taxon>Bacillota</taxon>
        <taxon>Clostridia</taxon>
        <taxon>Lachnospirales</taxon>
        <taxon>Lachnospiraceae</taxon>
        <taxon>Eisenbergiella</taxon>
    </lineage>
</organism>
<dbReference type="EMBL" id="MCGI01000002">
    <property type="protein sequence ID" value="ODM11821.1"/>
    <property type="molecule type" value="Genomic_DNA"/>
</dbReference>
<dbReference type="PANTHER" id="PTHR30363:SF56">
    <property type="entry name" value="TRANSCRIPTIONAL REGULATOR, DEOR FAMILY"/>
    <property type="match status" value="1"/>
</dbReference>
<dbReference type="InterPro" id="IPR037171">
    <property type="entry name" value="NagB/RpiA_transferase-like"/>
</dbReference>
<proteinExistence type="predicted"/>
<dbReference type="PANTHER" id="PTHR30363">
    <property type="entry name" value="HTH-TYPE TRANSCRIPTIONAL REGULATOR SRLR-RELATED"/>
    <property type="match status" value="1"/>
</dbReference>
<dbReference type="GeneID" id="93303831"/>
<dbReference type="InterPro" id="IPR001034">
    <property type="entry name" value="DeoR_HTH"/>
</dbReference>
<accession>A0A1E3AEQ6</accession>
<sequence>MIPAVRQEKILEILSNNEIVTVESLMNELQVSVSTLRRDLIKLEGEKKITLLHGGGVRLAPKTVELNIFTKLEMNKDAKERIARKAAGLVEDGDTIFLDPSSTTYLMIPFLAGKDITVLTNGISHINQLVALDIPCIMVGGSIKKTTNSCIGPITETTLRTLYFSKCFLGANGFSITSGITNHDINERVIKLLALNNSCQPYFLIDHTKYGIVTMVQIANLDQYPILIDEIPEDLENYKNFILCE</sequence>
<evidence type="ECO:0000256" key="3">
    <source>
        <dbReference type="ARBA" id="ARBA00023163"/>
    </source>
</evidence>
<dbReference type="InterPro" id="IPR036390">
    <property type="entry name" value="WH_DNA-bd_sf"/>
</dbReference>
<dbReference type="PRINTS" id="PR00037">
    <property type="entry name" value="HTHLACR"/>
</dbReference>
<keyword evidence="3" id="KW-0804">Transcription</keyword>
<gene>
    <name evidence="5" type="primary">lacR_3</name>
    <name evidence="6" type="synonym">lacR_2</name>
    <name evidence="6" type="ORF">BEH84_02436</name>
    <name evidence="5" type="ORF">BEI61_03098</name>
</gene>
<reference evidence="7 8" key="1">
    <citation type="submission" date="2016-07" db="EMBL/GenBank/DDBJ databases">
        <title>Characterization of isolates of Eisenbergiella tayi derived from blood cultures, using whole genome sequencing.</title>
        <authorList>
            <person name="Burdz T."/>
            <person name="Wiebe D."/>
            <person name="Huynh C."/>
            <person name="Bernard K."/>
        </authorList>
    </citation>
    <scope>NUCLEOTIDE SEQUENCE [LARGE SCALE GENOMIC DNA]</scope>
    <source>
        <strain evidence="5 7">NML 110608</strain>
        <strain evidence="6 8">NML 120489</strain>
    </source>
</reference>
<evidence type="ECO:0000313" key="5">
    <source>
        <dbReference type="EMBL" id="ODM07208.1"/>
    </source>
</evidence>
<dbReference type="InterPro" id="IPR036388">
    <property type="entry name" value="WH-like_DNA-bd_sf"/>
</dbReference>
<evidence type="ECO:0000256" key="1">
    <source>
        <dbReference type="ARBA" id="ARBA00023015"/>
    </source>
</evidence>
<dbReference type="SMART" id="SM01134">
    <property type="entry name" value="DeoRC"/>
    <property type="match status" value="1"/>
</dbReference>
<evidence type="ECO:0000259" key="4">
    <source>
        <dbReference type="PROSITE" id="PS51000"/>
    </source>
</evidence>
<evidence type="ECO:0000256" key="2">
    <source>
        <dbReference type="ARBA" id="ARBA00023125"/>
    </source>
</evidence>
<dbReference type="Gene3D" id="3.40.50.1360">
    <property type="match status" value="1"/>
</dbReference>
<dbReference type="GO" id="GO:0003677">
    <property type="term" value="F:DNA binding"/>
    <property type="evidence" value="ECO:0007669"/>
    <property type="project" value="UniProtKB-KW"/>
</dbReference>
<dbReference type="RefSeq" id="WP_009253536.1">
    <property type="nucleotide sequence ID" value="NZ_BAABXS010000001.1"/>
</dbReference>
<dbReference type="GO" id="GO:0003700">
    <property type="term" value="F:DNA-binding transcription factor activity"/>
    <property type="evidence" value="ECO:0007669"/>
    <property type="project" value="InterPro"/>
</dbReference>
<evidence type="ECO:0000313" key="8">
    <source>
        <dbReference type="Proteomes" id="UP000095003"/>
    </source>
</evidence>
<dbReference type="InterPro" id="IPR050313">
    <property type="entry name" value="Carb_Metab_HTH_regulators"/>
</dbReference>
<dbReference type="SUPFAM" id="SSF46785">
    <property type="entry name" value="Winged helix' DNA-binding domain"/>
    <property type="match status" value="1"/>
</dbReference>
<protein>
    <submittedName>
        <fullName evidence="5">Lactose phosphotransferase system repressor</fullName>
    </submittedName>
</protein>
<dbReference type="InterPro" id="IPR014036">
    <property type="entry name" value="DeoR-like_C"/>
</dbReference>
<dbReference type="PROSITE" id="PS00894">
    <property type="entry name" value="HTH_DEOR_1"/>
    <property type="match status" value="1"/>
</dbReference>
<name>A0A1E3AEQ6_9FIRM</name>
<dbReference type="InterPro" id="IPR018356">
    <property type="entry name" value="Tscrpt_reg_HTH_DeoR_CS"/>
</dbReference>
<dbReference type="Pfam" id="PF00455">
    <property type="entry name" value="DeoRC"/>
    <property type="match status" value="1"/>
</dbReference>
<dbReference type="Gene3D" id="1.10.10.10">
    <property type="entry name" value="Winged helix-like DNA-binding domain superfamily/Winged helix DNA-binding domain"/>
    <property type="match status" value="1"/>
</dbReference>
<keyword evidence="2" id="KW-0238">DNA-binding</keyword>
<comment type="caution">
    <text evidence="5">The sequence shown here is derived from an EMBL/GenBank/DDBJ whole genome shotgun (WGS) entry which is preliminary data.</text>
</comment>
<dbReference type="Proteomes" id="UP000095003">
    <property type="component" value="Unassembled WGS sequence"/>
</dbReference>
<dbReference type="SMART" id="SM00420">
    <property type="entry name" value="HTH_DEOR"/>
    <property type="match status" value="1"/>
</dbReference>
<dbReference type="AlphaFoldDB" id="A0A1E3AEQ6"/>
<evidence type="ECO:0000313" key="7">
    <source>
        <dbReference type="Proteomes" id="UP000094067"/>
    </source>
</evidence>
<dbReference type="EMBL" id="MCGH01000002">
    <property type="protein sequence ID" value="ODM07208.1"/>
    <property type="molecule type" value="Genomic_DNA"/>
</dbReference>
<dbReference type="PROSITE" id="PS51000">
    <property type="entry name" value="HTH_DEOR_2"/>
    <property type="match status" value="1"/>
</dbReference>
<dbReference type="Proteomes" id="UP000094067">
    <property type="component" value="Unassembled WGS sequence"/>
</dbReference>
<dbReference type="PATRIC" id="fig|1432052.3.peg.2687"/>
<evidence type="ECO:0000313" key="6">
    <source>
        <dbReference type="EMBL" id="ODM11821.1"/>
    </source>
</evidence>